<organism evidence="8 9">
    <name type="scientific">Ceratocystis lukuohia</name>
    <dbReference type="NCBI Taxonomy" id="2019550"/>
    <lineage>
        <taxon>Eukaryota</taxon>
        <taxon>Fungi</taxon>
        <taxon>Dikarya</taxon>
        <taxon>Ascomycota</taxon>
        <taxon>Pezizomycotina</taxon>
        <taxon>Sordariomycetes</taxon>
        <taxon>Hypocreomycetidae</taxon>
        <taxon>Microascales</taxon>
        <taxon>Ceratocystidaceae</taxon>
        <taxon>Ceratocystis</taxon>
    </lineage>
</organism>
<evidence type="ECO:0000256" key="2">
    <source>
        <dbReference type="ARBA" id="ARBA00023125"/>
    </source>
</evidence>
<dbReference type="GeneID" id="98117668"/>
<evidence type="ECO:0000313" key="8">
    <source>
        <dbReference type="EMBL" id="KAL2889350.1"/>
    </source>
</evidence>
<evidence type="ECO:0000256" key="3">
    <source>
        <dbReference type="ARBA" id="ARBA00023163"/>
    </source>
</evidence>
<feature type="compositionally biased region" description="Acidic residues" evidence="5">
    <location>
        <begin position="658"/>
        <end position="690"/>
    </location>
</feature>
<dbReference type="Pfam" id="PF17682">
    <property type="entry name" value="Tau95_N"/>
    <property type="match status" value="1"/>
</dbReference>
<feature type="compositionally biased region" description="Basic and acidic residues" evidence="5">
    <location>
        <begin position="9"/>
        <end position="24"/>
    </location>
</feature>
<evidence type="ECO:0000313" key="9">
    <source>
        <dbReference type="Proteomes" id="UP001610728"/>
    </source>
</evidence>
<protein>
    <submittedName>
        <fullName evidence="8">Transcription factor tau subunit sfc1</fullName>
    </submittedName>
</protein>
<feature type="region of interest" description="Disordered" evidence="5">
    <location>
        <begin position="536"/>
        <end position="590"/>
    </location>
</feature>
<feature type="compositionally biased region" description="Basic and acidic residues" evidence="5">
    <location>
        <begin position="697"/>
        <end position="707"/>
    </location>
</feature>
<feature type="domain" description="Transcription factor IIIC subunit Tfc1/Sfc1 triple barrel" evidence="7">
    <location>
        <begin position="55"/>
        <end position="199"/>
    </location>
</feature>
<comment type="caution">
    <text evidence="8">The sequence shown here is derived from an EMBL/GenBank/DDBJ whole genome shotgun (WGS) entry which is preliminary data.</text>
</comment>
<name>A0ABR4MM55_9PEZI</name>
<feature type="compositionally biased region" description="Acidic residues" evidence="5">
    <location>
        <begin position="560"/>
        <end position="581"/>
    </location>
</feature>
<keyword evidence="3" id="KW-0804">Transcription</keyword>
<feature type="region of interest" description="Disordered" evidence="5">
    <location>
        <begin position="608"/>
        <end position="728"/>
    </location>
</feature>
<feature type="domain" description="Transcription factor IIIC subunit 5 HTH" evidence="6">
    <location>
        <begin position="239"/>
        <end position="387"/>
    </location>
</feature>
<keyword evidence="2" id="KW-0238">DNA-binding</keyword>
<proteinExistence type="predicted"/>
<dbReference type="Pfam" id="PF09734">
    <property type="entry name" value="Tau95"/>
    <property type="match status" value="1"/>
</dbReference>
<dbReference type="Proteomes" id="UP001610728">
    <property type="component" value="Unassembled WGS sequence"/>
</dbReference>
<feature type="compositionally biased region" description="Polar residues" evidence="5">
    <location>
        <begin position="536"/>
        <end position="548"/>
    </location>
</feature>
<dbReference type="InterPro" id="IPR042536">
    <property type="entry name" value="TFIIIC_tauA_Sfc1"/>
</dbReference>
<evidence type="ECO:0000259" key="6">
    <source>
        <dbReference type="Pfam" id="PF09734"/>
    </source>
</evidence>
<keyword evidence="4" id="KW-0539">Nucleus</keyword>
<reference evidence="8 9" key="1">
    <citation type="submission" date="2020-05" db="EMBL/GenBank/DDBJ databases">
        <title>Ceratocystis lukuohia genome.</title>
        <authorList>
            <person name="Harrington T.C."/>
            <person name="Kim K."/>
            <person name="Mayers C.G."/>
        </authorList>
    </citation>
    <scope>NUCLEOTIDE SEQUENCE [LARGE SCALE GENOMIC DNA]</scope>
    <source>
        <strain evidence="8 9">C4212</strain>
    </source>
</reference>
<accession>A0ABR4MM55</accession>
<evidence type="ECO:0000256" key="5">
    <source>
        <dbReference type="SAM" id="MobiDB-lite"/>
    </source>
</evidence>
<keyword evidence="9" id="KW-1185">Reference proteome</keyword>
<evidence type="ECO:0000259" key="7">
    <source>
        <dbReference type="Pfam" id="PF17682"/>
    </source>
</evidence>
<dbReference type="InterPro" id="IPR019136">
    <property type="entry name" value="TF_IIIC_su-5_HTH"/>
</dbReference>
<dbReference type="Gene3D" id="3.30.200.160">
    <property type="entry name" value="TFIIIC, subcomplex tauA, subunit Sfc1, barrel domain"/>
    <property type="match status" value="1"/>
</dbReference>
<dbReference type="EMBL" id="JABSNW010000003">
    <property type="protein sequence ID" value="KAL2889350.1"/>
    <property type="molecule type" value="Genomic_DNA"/>
</dbReference>
<dbReference type="PANTHER" id="PTHR13230">
    <property type="entry name" value="GENERAL TRANSCRIPTION FACTOR IIIC, POLYPEPTIDE 5"/>
    <property type="match status" value="1"/>
</dbReference>
<feature type="region of interest" description="Disordered" evidence="5">
    <location>
        <begin position="1"/>
        <end position="24"/>
    </location>
</feature>
<dbReference type="InterPro" id="IPR040454">
    <property type="entry name" value="TF_IIIC_Tfc1/Sfc1"/>
</dbReference>
<gene>
    <name evidence="8" type="ORF">HOO65_030851</name>
</gene>
<dbReference type="PANTHER" id="PTHR13230:SF5">
    <property type="entry name" value="GENERAL TRANSCRIPTION FACTOR 3C POLYPEPTIDE 5"/>
    <property type="match status" value="1"/>
</dbReference>
<evidence type="ECO:0000256" key="1">
    <source>
        <dbReference type="ARBA" id="ARBA00004123"/>
    </source>
</evidence>
<sequence>MSSPVPPHSPHEDAPSVMDERESKGLSLPLFGNEYHSAPDRGAPSYTIQPRRLGAVEVPMVVLNIERARGAFGRTPSFPDILEPNRNSLQLYLNPDSPYMPPILSHNASTHNVLLKVTVPKRTGRKRRRGTDGPFEDAGQAVVEDTLPEATGNNRSYGRLDHPKTLRRRLQDNADSYHVEAVGMIRHTHRYRGLADFSWEASHSDFTKRFSQDILTGDVNKIKNFKFTPGLDRSTNADIIPPPTFTHMTLPFNYNYEQNPYVRAVRDEGGEERVMNITAAVMVGHFVKPTVENVPTAPRMPPDLTDPVMADLMQDLDVAFAERPIWTRRSLLNRLGKKIKTWNVLKKYISYTAYQFKGGPFKDAVIAYGVDPRKDPKYRIYQTMFFKLPFVHSGTDKKTWHAIRKGHQLVYVEDSSTSHIFDGQTFYSNGKLWQVCDITDPMLAHMFSDAAVRPTCDITGSGWFHQGLWAKAKAVMKCKLLAIRFNRQLDAGAFEMIHATRDETPPPGSYISIKLPSLNLTEDELKIMRGSRYKNNTRAVRNKQNITVKNKAEKAITMPGEDDEEDDEDEGEDEEEDDDDDGMKADNDSVYASGSYRKMSAQVHYSAGSGGQAMDVDTDMEMHQSGAYHSPQSYPYPYPPTNYAADYSRMGNRTGMHDEDELYDINDEEEYNDEDDDEDDEQDDEQDDDRGEGGSVDGERENARSNYKDFAMQIDPRLLHPRSPDTED</sequence>
<comment type="subcellular location">
    <subcellularLocation>
        <location evidence="1">Nucleus</location>
    </subcellularLocation>
</comment>
<evidence type="ECO:0000256" key="4">
    <source>
        <dbReference type="ARBA" id="ARBA00023242"/>
    </source>
</evidence>
<dbReference type="InterPro" id="IPR041499">
    <property type="entry name" value="Tfc1/Sfc1_N"/>
</dbReference>
<dbReference type="RefSeq" id="XP_070860530.1">
    <property type="nucleotide sequence ID" value="XM_071001939.1"/>
</dbReference>